<evidence type="ECO:0000256" key="1">
    <source>
        <dbReference type="SAM" id="Phobius"/>
    </source>
</evidence>
<dbReference type="Proteomes" id="UP000825890">
    <property type="component" value="Unassembled WGS sequence"/>
</dbReference>
<keyword evidence="1" id="KW-1133">Transmembrane helix</keyword>
<accession>A0A9P3FLP5</accession>
<reference evidence="2 3" key="1">
    <citation type="submission" date="2021-01" db="EMBL/GenBank/DDBJ databases">
        <title>Cercospora kikuchii MAFF 305040 whole genome shotgun sequence.</title>
        <authorList>
            <person name="Kashiwa T."/>
            <person name="Suzuki T."/>
        </authorList>
    </citation>
    <scope>NUCLEOTIDE SEQUENCE [LARGE SCALE GENOMIC DNA]</scope>
    <source>
        <strain evidence="2 3">MAFF 305040</strain>
    </source>
</reference>
<dbReference type="OrthoDB" id="10630909at2759"/>
<sequence length="148" mass="17114">MFSSYGWIVVGVLLHSYAMAALMRPDLTILWRSATGLVHPYRAPLNFCDKSYMVPKEYHVQLRPECSLEEHWRRMGLDTANIVNITPQNPWFPTAYHAQGIDDSVLDAIRADIMVDMVKCHREWSASDGETRELVDTPWDELGRYDEL</sequence>
<dbReference type="RefSeq" id="XP_044663739.1">
    <property type="nucleotide sequence ID" value="XM_044807804.1"/>
</dbReference>
<keyword evidence="3" id="KW-1185">Reference proteome</keyword>
<dbReference type="GeneID" id="68297859"/>
<keyword evidence="1" id="KW-0472">Membrane</keyword>
<dbReference type="AlphaFoldDB" id="A0A9P3FLP5"/>
<proteinExistence type="predicted"/>
<comment type="caution">
    <text evidence="2">The sequence shown here is derived from an EMBL/GenBank/DDBJ whole genome shotgun (WGS) entry which is preliminary data.</text>
</comment>
<feature type="transmembrane region" description="Helical" evidence="1">
    <location>
        <begin position="6"/>
        <end position="23"/>
    </location>
</feature>
<dbReference type="EMBL" id="BOLY01000009">
    <property type="protein sequence ID" value="GIZ49252.1"/>
    <property type="molecule type" value="Genomic_DNA"/>
</dbReference>
<keyword evidence="1" id="KW-0812">Transmembrane</keyword>
<protein>
    <submittedName>
        <fullName evidence="2">Uncharacterized protein</fullName>
    </submittedName>
</protein>
<gene>
    <name evidence="2" type="ORF">CKM354_001228400</name>
</gene>
<evidence type="ECO:0000313" key="2">
    <source>
        <dbReference type="EMBL" id="GIZ49252.1"/>
    </source>
</evidence>
<organism evidence="2 3">
    <name type="scientific">Cercospora kikuchii</name>
    <dbReference type="NCBI Taxonomy" id="84275"/>
    <lineage>
        <taxon>Eukaryota</taxon>
        <taxon>Fungi</taxon>
        <taxon>Dikarya</taxon>
        <taxon>Ascomycota</taxon>
        <taxon>Pezizomycotina</taxon>
        <taxon>Dothideomycetes</taxon>
        <taxon>Dothideomycetidae</taxon>
        <taxon>Mycosphaerellales</taxon>
        <taxon>Mycosphaerellaceae</taxon>
        <taxon>Cercospora</taxon>
    </lineage>
</organism>
<name>A0A9P3FLP5_9PEZI</name>
<evidence type="ECO:0000313" key="3">
    <source>
        <dbReference type="Proteomes" id="UP000825890"/>
    </source>
</evidence>